<dbReference type="InterPro" id="IPR016181">
    <property type="entry name" value="Acyl_CoA_acyltransferase"/>
</dbReference>
<feature type="domain" description="N-acetyltransferase" evidence="3">
    <location>
        <begin position="345"/>
        <end position="499"/>
    </location>
</feature>
<evidence type="ECO:0000313" key="4">
    <source>
        <dbReference type="EMBL" id="PWG82338.1"/>
    </source>
</evidence>
<protein>
    <submittedName>
        <fullName evidence="4">UDP-2,4-diacetamido-2,4, 6-trideoxy-beta-L-altropyranose hydrolase</fullName>
    </submittedName>
</protein>
<evidence type="ECO:0000256" key="1">
    <source>
        <dbReference type="PIRSR" id="PIRSR620023-1"/>
    </source>
</evidence>
<dbReference type="EMBL" id="QEAS01000001">
    <property type="protein sequence ID" value="PWG82338.1"/>
    <property type="molecule type" value="Genomic_DNA"/>
</dbReference>
<reference evidence="4 5" key="1">
    <citation type="submission" date="2018-04" db="EMBL/GenBank/DDBJ databases">
        <title>Pedobacter chongqingensis sp. nov., isolated from a rottenly hemp rope.</title>
        <authorList>
            <person name="Cai Y."/>
        </authorList>
    </citation>
    <scope>NUCLEOTIDE SEQUENCE [LARGE SCALE GENOMIC DNA]</scope>
    <source>
        <strain evidence="4 5">FJ4-8</strain>
    </source>
</reference>
<dbReference type="PROSITE" id="PS51186">
    <property type="entry name" value="GNAT"/>
    <property type="match status" value="1"/>
</dbReference>
<dbReference type="OrthoDB" id="6290225at2"/>
<sequence>MKQDIIIRADGGTSIGMGHIVRCLALADMLKEHFSISFAVQEPGNPVIEMIRERAIEIIALPQTSDFEEDFLNFQPYLRPGVIVILDGYGFTARYQNGIKRKGCKLVYIDDLHSWRQVADVVINHAEGISPLDYEAEDDVRFCLGSKYAMLRKPFLADTESRKPGPLRSIFISMGAADKDNLTWKFTEALLDIRQIEEIHLMLGAVNPHLQQIRHLAMTVTEVKISIHINIDAAGLRQLLERSDLAICPASTIALEACAVGIGLLSGFSADNQKSILNGLKSAQVLKDLGDLQKISTSGIKLHVESLIKEPHQISGMIQNQKKLIDGRSADRLRSVFEELKNEKLHFRFAEEKDAMLYFKWTNDPVVRANSFQQHNISLEHHLRWFHEHIHDPDYYFYLFLDKEGSPAGQVRISRDGVETTIGISVDENFRGQSLAPEMIRKASRHYLAHHPEEKVSAYIKIENTASYKSFIKAGFITAAITDISGCKSYKLERKDIYE</sequence>
<gene>
    <name evidence="4" type="primary">pseG</name>
    <name evidence="4" type="ORF">DDR33_00245</name>
</gene>
<dbReference type="Gene3D" id="3.40.630.30">
    <property type="match status" value="1"/>
</dbReference>
<dbReference type="GO" id="GO:0016787">
    <property type="term" value="F:hydrolase activity"/>
    <property type="evidence" value="ECO:0007669"/>
    <property type="project" value="UniProtKB-KW"/>
</dbReference>
<dbReference type="PANTHER" id="PTHR43415">
    <property type="entry name" value="SPERMIDINE N(1)-ACETYLTRANSFERASE"/>
    <property type="match status" value="1"/>
</dbReference>
<dbReference type="GO" id="GO:0016747">
    <property type="term" value="F:acyltransferase activity, transferring groups other than amino-acyl groups"/>
    <property type="evidence" value="ECO:0007669"/>
    <property type="project" value="InterPro"/>
</dbReference>
<dbReference type="AlphaFoldDB" id="A0A2U2PLZ0"/>
<evidence type="ECO:0000259" key="3">
    <source>
        <dbReference type="PROSITE" id="PS51186"/>
    </source>
</evidence>
<dbReference type="InterPro" id="IPR020023">
    <property type="entry name" value="PseG"/>
</dbReference>
<dbReference type="Gene3D" id="3.40.50.11190">
    <property type="match status" value="1"/>
</dbReference>
<keyword evidence="4" id="KW-0378">Hydrolase</keyword>
<feature type="binding site" evidence="2">
    <location>
        <position position="152"/>
    </location>
    <ligand>
        <name>substrate</name>
    </ligand>
</feature>
<organism evidence="4 5">
    <name type="scientific">Pararcticibacter amylolyticus</name>
    <dbReference type="NCBI Taxonomy" id="2173175"/>
    <lineage>
        <taxon>Bacteria</taxon>
        <taxon>Pseudomonadati</taxon>
        <taxon>Bacteroidota</taxon>
        <taxon>Sphingobacteriia</taxon>
        <taxon>Sphingobacteriales</taxon>
        <taxon>Sphingobacteriaceae</taxon>
        <taxon>Pararcticibacter</taxon>
    </lineage>
</organism>
<accession>A0A2U2PLZ0</accession>
<dbReference type="Gene3D" id="3.40.50.2000">
    <property type="entry name" value="Glycogen Phosphorylase B"/>
    <property type="match status" value="1"/>
</dbReference>
<keyword evidence="5" id="KW-1185">Reference proteome</keyword>
<dbReference type="NCBIfam" id="TIGR03590">
    <property type="entry name" value="PseG"/>
    <property type="match status" value="1"/>
</dbReference>
<proteinExistence type="predicted"/>
<comment type="caution">
    <text evidence="4">The sequence shown here is derived from an EMBL/GenBank/DDBJ whole genome shotgun (WGS) entry which is preliminary data.</text>
</comment>
<dbReference type="SUPFAM" id="SSF55729">
    <property type="entry name" value="Acyl-CoA N-acyltransferases (Nat)"/>
    <property type="match status" value="1"/>
</dbReference>
<evidence type="ECO:0000256" key="2">
    <source>
        <dbReference type="PIRSR" id="PIRSR620023-2"/>
    </source>
</evidence>
<dbReference type="Pfam" id="PF13302">
    <property type="entry name" value="Acetyltransf_3"/>
    <property type="match status" value="1"/>
</dbReference>
<name>A0A2U2PLZ0_9SPHI</name>
<dbReference type="InterPro" id="IPR000182">
    <property type="entry name" value="GNAT_dom"/>
</dbReference>
<feature type="active site" description="Proton acceptor" evidence="1">
    <location>
        <position position="19"/>
    </location>
</feature>
<dbReference type="PANTHER" id="PTHR43415:SF3">
    <property type="entry name" value="GNAT-FAMILY ACETYLTRANSFERASE"/>
    <property type="match status" value="1"/>
</dbReference>
<evidence type="ECO:0000313" key="5">
    <source>
        <dbReference type="Proteomes" id="UP000245647"/>
    </source>
</evidence>
<feature type="binding site" evidence="2">
    <location>
        <position position="256"/>
    </location>
    <ligand>
        <name>substrate</name>
    </ligand>
</feature>
<dbReference type="RefSeq" id="WP_109413757.1">
    <property type="nucleotide sequence ID" value="NZ_QEAS01000001.1"/>
</dbReference>
<dbReference type="Proteomes" id="UP000245647">
    <property type="component" value="Unassembled WGS sequence"/>
</dbReference>